<dbReference type="KEGG" id="slx:SLAV_33975"/>
<protein>
    <submittedName>
        <fullName evidence="1">Lactonase, 7-bladed beta-propeller</fullName>
    </submittedName>
</protein>
<dbReference type="Proteomes" id="UP000231791">
    <property type="component" value="Chromosome"/>
</dbReference>
<dbReference type="InterPro" id="IPR011048">
    <property type="entry name" value="Haem_d1_sf"/>
</dbReference>
<dbReference type="InterPro" id="IPR051200">
    <property type="entry name" value="Host-pathogen_enzymatic-act"/>
</dbReference>
<dbReference type="InterPro" id="IPR011964">
    <property type="entry name" value="YVTN_b-propeller_repeat"/>
</dbReference>
<name>A0A2K8PP79_STRLA</name>
<dbReference type="Gene3D" id="2.130.10.10">
    <property type="entry name" value="YVTN repeat-like/Quinoprotein amine dehydrogenase"/>
    <property type="match status" value="2"/>
</dbReference>
<organism evidence="1 2">
    <name type="scientific">Streptomyces lavendulae subsp. lavendulae</name>
    <dbReference type="NCBI Taxonomy" id="58340"/>
    <lineage>
        <taxon>Bacteria</taxon>
        <taxon>Bacillati</taxon>
        <taxon>Actinomycetota</taxon>
        <taxon>Actinomycetes</taxon>
        <taxon>Kitasatosporales</taxon>
        <taxon>Streptomycetaceae</taxon>
        <taxon>Streptomyces</taxon>
    </lineage>
</organism>
<dbReference type="GeneID" id="49387774"/>
<dbReference type="SUPFAM" id="SSF51004">
    <property type="entry name" value="C-terminal (heme d1) domain of cytochrome cd1-nitrite reductase"/>
    <property type="match status" value="1"/>
</dbReference>
<evidence type="ECO:0000313" key="1">
    <source>
        <dbReference type="EMBL" id="ATZ28566.1"/>
    </source>
</evidence>
<dbReference type="InterPro" id="IPR015943">
    <property type="entry name" value="WD40/YVTN_repeat-like_dom_sf"/>
</dbReference>
<reference evidence="1 2" key="1">
    <citation type="submission" date="2017-11" db="EMBL/GenBank/DDBJ databases">
        <title>Complete genome sequence of Streptomyces lavendulae subsp. lavendulae CCM 3239 (formerly 'Streptomyces aureofaciens CCM 3239'), the producer of the angucycline-type antibiotic auricin.</title>
        <authorList>
            <person name="Busche T."/>
            <person name="Novakova R."/>
            <person name="Al'Dilaimi A."/>
            <person name="Homerova D."/>
            <person name="Feckova L."/>
            <person name="Rezuchova B."/>
            <person name="Mingyar E."/>
            <person name="Csolleiova D."/>
            <person name="Bekeova C."/>
            <person name="Winkler A."/>
            <person name="Sevcikova B."/>
            <person name="Kalinowski J."/>
            <person name="Kormanec J."/>
            <person name="Ruckert C."/>
        </authorList>
    </citation>
    <scope>NUCLEOTIDE SEQUENCE [LARGE SCALE GENOMIC DNA]</scope>
    <source>
        <strain evidence="1 2">CCM 3239</strain>
    </source>
</reference>
<accession>A0A2K8PP79</accession>
<dbReference type="PANTHER" id="PTHR47197:SF3">
    <property type="entry name" value="DIHYDRO-HEME D1 DEHYDROGENASE"/>
    <property type="match status" value="1"/>
</dbReference>
<dbReference type="PANTHER" id="PTHR47197">
    <property type="entry name" value="PROTEIN NIRF"/>
    <property type="match status" value="1"/>
</dbReference>
<sequence length="356" mass="37227">MHFQRSVVRRTIAVAIASGLVLLAPAPATAAPKPPPQQKEYAYISSLDGHVYPIDTSTNEVREIGATAVGGGPDQVAITPDNTRLYVTNAFRYVSAINIAKRSVTDILYDKDELSPDSLYGEAMAPDGKHVYVAVQNPFDGDKVSVIDTATNQASATIKVSRPDQVAIDPGGKRLYVADSKGSLYVINTADNQLIATIRLNEAANGMAISPDGKRLYATGNSGNVSVVNLAKQKIVRTITGAGTGGLAISPNGKRAYVVGVDNKIIQGKVSVINLKTNKVTKTIPIGDIPPSTGSGRYFRPSKVGLTPDGKSAYVVGSYGKSTPQGTVFAINTATDAVTPITVGANDTMGVAVGRL</sequence>
<dbReference type="RefSeq" id="WP_158740780.1">
    <property type="nucleotide sequence ID" value="NZ_CP024985.1"/>
</dbReference>
<dbReference type="EMBL" id="CP024985">
    <property type="protein sequence ID" value="ATZ28566.1"/>
    <property type="molecule type" value="Genomic_DNA"/>
</dbReference>
<proteinExistence type="predicted"/>
<evidence type="ECO:0000313" key="2">
    <source>
        <dbReference type="Proteomes" id="UP000231791"/>
    </source>
</evidence>
<gene>
    <name evidence="1" type="ORF">SLAV_33975</name>
</gene>
<dbReference type="NCBIfam" id="TIGR02276">
    <property type="entry name" value="beta_rpt_yvtn"/>
    <property type="match status" value="1"/>
</dbReference>
<dbReference type="AlphaFoldDB" id="A0A2K8PP79"/>
<dbReference type="OrthoDB" id="3966221at2"/>
<keyword evidence="2" id="KW-1185">Reference proteome</keyword>